<dbReference type="PANTHER" id="PTHR43047:SF72">
    <property type="entry name" value="OSMOSENSING HISTIDINE PROTEIN KINASE SLN1"/>
    <property type="match status" value="1"/>
</dbReference>
<comment type="catalytic activity">
    <reaction evidence="1">
        <text>ATP + protein L-histidine = ADP + protein N-phospho-L-histidine.</text>
        <dbReference type="EC" id="2.7.13.3"/>
    </reaction>
</comment>
<dbReference type="InterPro" id="IPR003661">
    <property type="entry name" value="HisK_dim/P_dom"/>
</dbReference>
<gene>
    <name evidence="10" type="ORF">QUF54_01855</name>
</gene>
<keyword evidence="11" id="KW-1185">Reference proteome</keyword>
<dbReference type="EMBL" id="JAUCGM010000051">
    <property type="protein sequence ID" value="MDM8562076.1"/>
    <property type="molecule type" value="Genomic_DNA"/>
</dbReference>
<proteinExistence type="predicted"/>
<dbReference type="PROSITE" id="PS50109">
    <property type="entry name" value="HIS_KIN"/>
    <property type="match status" value="1"/>
</dbReference>
<name>A0ABT7VQY4_9GAMM</name>
<dbReference type="InterPro" id="IPR003594">
    <property type="entry name" value="HATPase_dom"/>
</dbReference>
<evidence type="ECO:0000256" key="1">
    <source>
        <dbReference type="ARBA" id="ARBA00000085"/>
    </source>
</evidence>
<evidence type="ECO:0000256" key="7">
    <source>
        <dbReference type="SAM" id="Coils"/>
    </source>
</evidence>
<keyword evidence="4" id="KW-0808">Transferase</keyword>
<evidence type="ECO:0000256" key="6">
    <source>
        <dbReference type="PROSITE-ProRule" id="PRU00169"/>
    </source>
</evidence>
<dbReference type="Pfam" id="PF02518">
    <property type="entry name" value="HATPase_c"/>
    <property type="match status" value="1"/>
</dbReference>
<evidence type="ECO:0000256" key="2">
    <source>
        <dbReference type="ARBA" id="ARBA00012438"/>
    </source>
</evidence>
<evidence type="ECO:0000259" key="9">
    <source>
        <dbReference type="PROSITE" id="PS50110"/>
    </source>
</evidence>
<dbReference type="PROSITE" id="PS50110">
    <property type="entry name" value="RESPONSE_REGULATORY"/>
    <property type="match status" value="1"/>
</dbReference>
<dbReference type="InterPro" id="IPR005467">
    <property type="entry name" value="His_kinase_dom"/>
</dbReference>
<accession>A0ABT7VQY4</accession>
<dbReference type="CDD" id="cd17546">
    <property type="entry name" value="REC_hyHK_CKI1_RcsC-like"/>
    <property type="match status" value="1"/>
</dbReference>
<dbReference type="InterPro" id="IPR001789">
    <property type="entry name" value="Sig_transdc_resp-reg_receiver"/>
</dbReference>
<dbReference type="InterPro" id="IPR036890">
    <property type="entry name" value="HATPase_C_sf"/>
</dbReference>
<evidence type="ECO:0000256" key="3">
    <source>
        <dbReference type="ARBA" id="ARBA00022553"/>
    </source>
</evidence>
<dbReference type="Pfam" id="PF00072">
    <property type="entry name" value="Response_reg"/>
    <property type="match status" value="1"/>
</dbReference>
<dbReference type="InterPro" id="IPR011006">
    <property type="entry name" value="CheY-like_superfamily"/>
</dbReference>
<evidence type="ECO:0000256" key="5">
    <source>
        <dbReference type="ARBA" id="ARBA00022777"/>
    </source>
</evidence>
<dbReference type="SMART" id="SM00388">
    <property type="entry name" value="HisKA"/>
    <property type="match status" value="1"/>
</dbReference>
<sequence length="511" mass="56801">MATFPVSIAKYIRSMWMAEMIITYLHIDKQGHLVDWGGYPQHYGLTDLTAGKSAIEQVYFLDGLLNISHTEILEFVGVGGGRCAHVHILPLKNGTWVLMFDATKEHNRQQQMQQQVNELSILTYRQSQLLQDLELARRQLEEEKQELEQASEIKGQFIATLSHELRTPLTSIVGYTKLLNEAEQADACQADYLNNVKSNANHLLSLIDNVLDQAKLDAGQVVLNPNDCDIRQVLADLRTLFFPTAQEKGLLFETNIKETTPALVIIDELAFRQVLINLITNAIKFTEKGFVRLTIGWDSGRLEFSVADSGPGISHEALQDIFTAFHRESTAQNLPGAGLGLAISHHIIDLMNGELTVESIVGEGSVFKGFVQVPIAHTLSIPEKGEEQEIFHTGATILVADDSVDIRNLMEIYLEEGGYIVISANNGAEAVSLAEQFKPDLILMDMQMPVKNGYEAVKQLRSENFKIPIIALSGSSLAQDKNYALEVGCDHYLLKPTPFEDLLKIVGSFIN</sequence>
<dbReference type="SUPFAM" id="SSF55874">
    <property type="entry name" value="ATPase domain of HSP90 chaperone/DNA topoisomerase II/histidine kinase"/>
    <property type="match status" value="1"/>
</dbReference>
<dbReference type="SMART" id="SM00387">
    <property type="entry name" value="HATPase_c"/>
    <property type="match status" value="1"/>
</dbReference>
<dbReference type="Gene3D" id="3.40.50.2300">
    <property type="match status" value="1"/>
</dbReference>
<dbReference type="InterPro" id="IPR036097">
    <property type="entry name" value="HisK_dim/P_sf"/>
</dbReference>
<dbReference type="SUPFAM" id="SSF47384">
    <property type="entry name" value="Homodimeric domain of signal transducing histidine kinase"/>
    <property type="match status" value="1"/>
</dbReference>
<keyword evidence="7" id="KW-0175">Coiled coil</keyword>
<protein>
    <recommendedName>
        <fullName evidence="2">histidine kinase</fullName>
        <ecNumber evidence="2">2.7.13.3</ecNumber>
    </recommendedName>
</protein>
<keyword evidence="3 6" id="KW-0597">Phosphoprotein</keyword>
<evidence type="ECO:0000259" key="8">
    <source>
        <dbReference type="PROSITE" id="PS50109"/>
    </source>
</evidence>
<reference evidence="10" key="1">
    <citation type="submission" date="2023-06" db="EMBL/GenBank/DDBJ databases">
        <title>Uncultivated large filamentous bacteria from sulfidic sediments reveal new species and different genomic features in energy metabolism and defense.</title>
        <authorList>
            <person name="Fonseca A."/>
        </authorList>
    </citation>
    <scope>NUCLEOTIDE SEQUENCE</scope>
    <source>
        <strain evidence="10">HSG4</strain>
    </source>
</reference>
<organism evidence="10 11">
    <name type="scientific">Candidatus Marithioploca araucensis</name>
    <dbReference type="NCBI Taxonomy" id="70273"/>
    <lineage>
        <taxon>Bacteria</taxon>
        <taxon>Pseudomonadati</taxon>
        <taxon>Pseudomonadota</taxon>
        <taxon>Gammaproteobacteria</taxon>
        <taxon>Thiotrichales</taxon>
        <taxon>Thiotrichaceae</taxon>
        <taxon>Candidatus Marithioploca</taxon>
    </lineage>
</organism>
<evidence type="ECO:0000256" key="4">
    <source>
        <dbReference type="ARBA" id="ARBA00022679"/>
    </source>
</evidence>
<feature type="modified residue" description="4-aspartylphosphate" evidence="6">
    <location>
        <position position="445"/>
    </location>
</feature>
<dbReference type="SMART" id="SM00448">
    <property type="entry name" value="REC"/>
    <property type="match status" value="1"/>
</dbReference>
<feature type="coiled-coil region" evidence="7">
    <location>
        <begin position="126"/>
        <end position="153"/>
    </location>
</feature>
<dbReference type="CDD" id="cd00082">
    <property type="entry name" value="HisKA"/>
    <property type="match status" value="1"/>
</dbReference>
<dbReference type="Pfam" id="PF00512">
    <property type="entry name" value="HisKA"/>
    <property type="match status" value="1"/>
</dbReference>
<comment type="caution">
    <text evidence="10">The sequence shown here is derived from an EMBL/GenBank/DDBJ whole genome shotgun (WGS) entry which is preliminary data.</text>
</comment>
<feature type="domain" description="Histidine kinase" evidence="8">
    <location>
        <begin position="160"/>
        <end position="375"/>
    </location>
</feature>
<feature type="domain" description="Response regulatory" evidence="9">
    <location>
        <begin position="396"/>
        <end position="510"/>
    </location>
</feature>
<evidence type="ECO:0000313" key="10">
    <source>
        <dbReference type="EMBL" id="MDM8562076.1"/>
    </source>
</evidence>
<dbReference type="Proteomes" id="UP001171945">
    <property type="component" value="Unassembled WGS sequence"/>
</dbReference>
<dbReference type="Gene3D" id="1.10.287.130">
    <property type="match status" value="1"/>
</dbReference>
<dbReference type="InterPro" id="IPR004358">
    <property type="entry name" value="Sig_transdc_His_kin-like_C"/>
</dbReference>
<dbReference type="PRINTS" id="PR00344">
    <property type="entry name" value="BCTRLSENSOR"/>
</dbReference>
<keyword evidence="5" id="KW-0418">Kinase</keyword>
<dbReference type="Gene3D" id="3.30.565.10">
    <property type="entry name" value="Histidine kinase-like ATPase, C-terminal domain"/>
    <property type="match status" value="1"/>
</dbReference>
<dbReference type="PANTHER" id="PTHR43047">
    <property type="entry name" value="TWO-COMPONENT HISTIDINE PROTEIN KINASE"/>
    <property type="match status" value="1"/>
</dbReference>
<evidence type="ECO:0000313" key="11">
    <source>
        <dbReference type="Proteomes" id="UP001171945"/>
    </source>
</evidence>
<dbReference type="EC" id="2.7.13.3" evidence="2"/>
<dbReference type="SUPFAM" id="SSF52172">
    <property type="entry name" value="CheY-like"/>
    <property type="match status" value="1"/>
</dbReference>